<keyword evidence="4" id="KW-1185">Reference proteome</keyword>
<reference evidence="3 4" key="1">
    <citation type="submission" date="2015-02" db="EMBL/GenBank/DDBJ databases">
        <title>Draft genome sequences of ten Microbacterium spp. with emphasis on heavy metal contaminated environments.</title>
        <authorList>
            <person name="Corretto E."/>
        </authorList>
    </citation>
    <scope>NUCLEOTIDE SEQUENCE [LARGE SCALE GENOMIC DNA]</scope>
    <source>
        <strain evidence="3 4">SA35</strain>
    </source>
</reference>
<dbReference type="PATRIC" id="fig|273678.4.peg.129"/>
<dbReference type="SUPFAM" id="SSF51735">
    <property type="entry name" value="NAD(P)-binding Rossmann-fold domains"/>
    <property type="match status" value="1"/>
</dbReference>
<name>A0A0M2HRV4_9MICO</name>
<dbReference type="NCBIfam" id="NF005754">
    <property type="entry name" value="PRK07578.1"/>
    <property type="match status" value="1"/>
</dbReference>
<dbReference type="Proteomes" id="UP000033900">
    <property type="component" value="Unassembled WGS sequence"/>
</dbReference>
<sequence>MKILIIGATGHVGRAAAAALEGHEIVGASRGGQPAVDVTDPASIERLFSEVGSVDAVIAAVGSVPFAPLAELGRDAYESAFRGKVLSQIDIVRIGTPFVREGGSFTLTSGILAREPIATGAAASLANGALEAFVLGAAPELPRGIRLNAVSPSVLEDAPAYHSSFPGFIPVSSHRVGQAYAKSVLGVQTGQVFPVD</sequence>
<dbReference type="EMBL" id="JYJB01000003">
    <property type="protein sequence ID" value="KJL49426.1"/>
    <property type="molecule type" value="Genomic_DNA"/>
</dbReference>
<gene>
    <name evidence="3" type="ORF">RS84_00136</name>
</gene>
<dbReference type="Gene3D" id="3.40.50.720">
    <property type="entry name" value="NAD(P)-binding Rossmann-like Domain"/>
    <property type="match status" value="1"/>
</dbReference>
<dbReference type="PANTHER" id="PTHR43477:SF1">
    <property type="entry name" value="DIHYDROANTICAPSIN 7-DEHYDROGENASE"/>
    <property type="match status" value="1"/>
</dbReference>
<dbReference type="STRING" id="273678.RS84_00136"/>
<comment type="caution">
    <text evidence="3">The sequence shown here is derived from an EMBL/GenBank/DDBJ whole genome shotgun (WGS) entry which is preliminary data.</text>
</comment>
<keyword evidence="2" id="KW-0560">Oxidoreductase</keyword>
<dbReference type="InterPro" id="IPR002347">
    <property type="entry name" value="SDR_fam"/>
</dbReference>
<dbReference type="InterPro" id="IPR051122">
    <property type="entry name" value="SDR_DHRS6-like"/>
</dbReference>
<dbReference type="RefSeq" id="WP_045255830.1">
    <property type="nucleotide sequence ID" value="NZ_JYJB01000003.1"/>
</dbReference>
<proteinExistence type="inferred from homology"/>
<evidence type="ECO:0000256" key="1">
    <source>
        <dbReference type="ARBA" id="ARBA00006484"/>
    </source>
</evidence>
<dbReference type="InterPro" id="IPR036291">
    <property type="entry name" value="NAD(P)-bd_dom_sf"/>
</dbReference>
<dbReference type="CDD" id="cd11731">
    <property type="entry name" value="Lin1944_like_SDR_c"/>
    <property type="match status" value="1"/>
</dbReference>
<evidence type="ECO:0000256" key="2">
    <source>
        <dbReference type="ARBA" id="ARBA00023002"/>
    </source>
</evidence>
<evidence type="ECO:0000313" key="3">
    <source>
        <dbReference type="EMBL" id="KJL49426.1"/>
    </source>
</evidence>
<evidence type="ECO:0000313" key="4">
    <source>
        <dbReference type="Proteomes" id="UP000033900"/>
    </source>
</evidence>
<organism evidence="3 4">
    <name type="scientific">Microbacterium hydrocarbonoxydans</name>
    <dbReference type="NCBI Taxonomy" id="273678"/>
    <lineage>
        <taxon>Bacteria</taxon>
        <taxon>Bacillati</taxon>
        <taxon>Actinomycetota</taxon>
        <taxon>Actinomycetes</taxon>
        <taxon>Micrococcales</taxon>
        <taxon>Microbacteriaceae</taxon>
        <taxon>Microbacterium</taxon>
    </lineage>
</organism>
<dbReference type="OrthoDB" id="9787486at2"/>
<dbReference type="PANTHER" id="PTHR43477">
    <property type="entry name" value="DIHYDROANTICAPSIN 7-DEHYDROGENASE"/>
    <property type="match status" value="1"/>
</dbReference>
<dbReference type="PRINTS" id="PR00081">
    <property type="entry name" value="GDHRDH"/>
</dbReference>
<protein>
    <submittedName>
        <fullName evidence="3">Short chain dehydrogenase</fullName>
    </submittedName>
</protein>
<dbReference type="GO" id="GO:0016491">
    <property type="term" value="F:oxidoreductase activity"/>
    <property type="evidence" value="ECO:0007669"/>
    <property type="project" value="UniProtKB-KW"/>
</dbReference>
<comment type="similarity">
    <text evidence="1">Belongs to the short-chain dehydrogenases/reductases (SDR) family.</text>
</comment>
<accession>A0A0M2HRV4</accession>
<dbReference type="Pfam" id="PF13561">
    <property type="entry name" value="adh_short_C2"/>
    <property type="match status" value="1"/>
</dbReference>
<dbReference type="AlphaFoldDB" id="A0A0M2HRV4"/>